<evidence type="ECO:0000256" key="1">
    <source>
        <dbReference type="SAM" id="Phobius"/>
    </source>
</evidence>
<organism evidence="2 3">
    <name type="scientific">Microbacterium foliorum</name>
    <dbReference type="NCBI Taxonomy" id="104336"/>
    <lineage>
        <taxon>Bacteria</taxon>
        <taxon>Bacillati</taxon>
        <taxon>Actinomycetota</taxon>
        <taxon>Actinomycetes</taxon>
        <taxon>Micrococcales</taxon>
        <taxon>Microbacteriaceae</taxon>
        <taxon>Microbacterium</taxon>
    </lineage>
</organism>
<dbReference type="EMBL" id="JYIU01000041">
    <property type="protein sequence ID" value="KJL21122.1"/>
    <property type="molecule type" value="Genomic_DNA"/>
</dbReference>
<accession>A0A0F0KJP8</accession>
<dbReference type="GeneID" id="94445552"/>
<evidence type="ECO:0000313" key="2">
    <source>
        <dbReference type="EMBL" id="KJL21122.1"/>
    </source>
</evidence>
<sequence length="189" mass="19356">MTTQPPPPPQPPQYPSPPPAPYAVFSGMLGDNASGGWLLARAEVSNGLITLWVELPSGWTQYFSVRADEVTVKSAAQRITLVVRGQSYPLLADARAVGRAIGLGVVGVVADIVDKPGLEIGADLGRGANVAGAARAFQQGGGPEFLAAARQSGARTSRLGYGPLLAIGCGGGLLVVVLVTVITLVAINF</sequence>
<evidence type="ECO:0000313" key="3">
    <source>
        <dbReference type="Proteomes" id="UP000033572"/>
    </source>
</evidence>
<dbReference type="RefSeq" id="WP_052677720.1">
    <property type="nucleotide sequence ID" value="NZ_CP031425.1"/>
</dbReference>
<feature type="transmembrane region" description="Helical" evidence="1">
    <location>
        <begin position="164"/>
        <end position="187"/>
    </location>
</feature>
<keyword evidence="3" id="KW-1185">Reference proteome</keyword>
<comment type="caution">
    <text evidence="2">The sequence shown here is derived from an EMBL/GenBank/DDBJ whole genome shotgun (WGS) entry which is preliminary data.</text>
</comment>
<dbReference type="AlphaFoldDB" id="A0A0F0KJP8"/>
<keyword evidence="1" id="KW-0812">Transmembrane</keyword>
<gene>
    <name evidence="2" type="ORF">RN50_01806</name>
</gene>
<keyword evidence="1" id="KW-1133">Transmembrane helix</keyword>
<name>A0A0F0KJP8_9MICO</name>
<proteinExistence type="predicted"/>
<dbReference type="PATRIC" id="fig|104336.4.peg.1845"/>
<reference evidence="2 3" key="1">
    <citation type="submission" date="2015-02" db="EMBL/GenBank/DDBJ databases">
        <title>Draft genome sequences of ten Microbacterium spp. with emphasis on heavy metal contaminated environments.</title>
        <authorList>
            <person name="Corretto E."/>
        </authorList>
    </citation>
    <scope>NUCLEOTIDE SEQUENCE [LARGE SCALE GENOMIC DNA]</scope>
    <source>
        <strain evidence="2 3">DSM 12966</strain>
    </source>
</reference>
<dbReference type="Proteomes" id="UP000033572">
    <property type="component" value="Unassembled WGS sequence"/>
</dbReference>
<protein>
    <submittedName>
        <fullName evidence="2">Uncharacterized protein</fullName>
    </submittedName>
</protein>
<keyword evidence="1" id="KW-0472">Membrane</keyword>
<dbReference type="KEGG" id="mfol:DXT68_14215"/>